<dbReference type="InterPro" id="IPR001279">
    <property type="entry name" value="Metallo-B-lactamas"/>
</dbReference>
<evidence type="ECO:0000256" key="4">
    <source>
        <dbReference type="ARBA" id="ARBA00022833"/>
    </source>
</evidence>
<evidence type="ECO:0000256" key="3">
    <source>
        <dbReference type="ARBA" id="ARBA00022801"/>
    </source>
</evidence>
<dbReference type="InterPro" id="IPR036866">
    <property type="entry name" value="RibonucZ/Hydroxyglut_hydro"/>
</dbReference>
<dbReference type="EMBL" id="CP146606">
    <property type="protein sequence ID" value="WYK18434.1"/>
    <property type="molecule type" value="Genomic_DNA"/>
</dbReference>
<feature type="chain" id="PRO_5047275264" evidence="5">
    <location>
        <begin position="34"/>
        <end position="320"/>
    </location>
</feature>
<evidence type="ECO:0000259" key="6">
    <source>
        <dbReference type="SMART" id="SM00849"/>
    </source>
</evidence>
<evidence type="ECO:0000256" key="5">
    <source>
        <dbReference type="SAM" id="SignalP"/>
    </source>
</evidence>
<keyword evidence="5" id="KW-0732">Signal</keyword>
<name>A0ABZ2TFJ2_9RHOB</name>
<keyword evidence="4" id="KW-0862">Zinc</keyword>
<dbReference type="CDD" id="cd07720">
    <property type="entry name" value="OPHC2-like_MBL-fold"/>
    <property type="match status" value="1"/>
</dbReference>
<dbReference type="SUPFAM" id="SSF56281">
    <property type="entry name" value="Metallo-hydrolase/oxidoreductase"/>
    <property type="match status" value="1"/>
</dbReference>
<gene>
    <name evidence="7" type="ORF">RZS32_000685</name>
</gene>
<dbReference type="PROSITE" id="PS51318">
    <property type="entry name" value="TAT"/>
    <property type="match status" value="1"/>
</dbReference>
<protein>
    <submittedName>
        <fullName evidence="7">MBL fold metallo-hydrolase</fullName>
    </submittedName>
</protein>
<keyword evidence="8" id="KW-1185">Reference proteome</keyword>
<evidence type="ECO:0000256" key="2">
    <source>
        <dbReference type="ARBA" id="ARBA00022723"/>
    </source>
</evidence>
<proteinExistence type="inferred from homology"/>
<dbReference type="PANTHER" id="PTHR42978:SF6">
    <property type="entry name" value="QUORUM-QUENCHING LACTONASE YTNP-RELATED"/>
    <property type="match status" value="1"/>
</dbReference>
<dbReference type="InterPro" id="IPR006311">
    <property type="entry name" value="TAT_signal"/>
</dbReference>
<reference evidence="7 8" key="1">
    <citation type="submission" date="2024-02" db="EMBL/GenBank/DDBJ databases">
        <title>Roseovarius strain W115 nov., isolated from a marine algae.</title>
        <authorList>
            <person name="Lee M.W."/>
            <person name="Lee J.K."/>
            <person name="Kim J.M."/>
            <person name="Choi D.G."/>
            <person name="Baek J.H."/>
            <person name="Bayburt H."/>
            <person name="Jung J.J."/>
            <person name="Han D.M."/>
            <person name="Jeon C.O."/>
        </authorList>
    </citation>
    <scope>NUCLEOTIDE SEQUENCE [LARGE SCALE GENOMIC DNA]</scope>
    <source>
        <strain evidence="7 8">W115</strain>
    </source>
</reference>
<organism evidence="7 8">
    <name type="scientific">Roseovarius rhodophyticola</name>
    <dbReference type="NCBI Taxonomy" id="3080827"/>
    <lineage>
        <taxon>Bacteria</taxon>
        <taxon>Pseudomonadati</taxon>
        <taxon>Pseudomonadota</taxon>
        <taxon>Alphaproteobacteria</taxon>
        <taxon>Rhodobacterales</taxon>
        <taxon>Roseobacteraceae</taxon>
        <taxon>Roseovarius</taxon>
    </lineage>
</organism>
<keyword evidence="3" id="KW-0378">Hydrolase</keyword>
<dbReference type="RefSeq" id="WP_317055123.1">
    <property type="nucleotide sequence ID" value="NZ_CP146606.1"/>
</dbReference>
<dbReference type="Pfam" id="PF00753">
    <property type="entry name" value="Lactamase_B"/>
    <property type="match status" value="1"/>
</dbReference>
<dbReference type="PANTHER" id="PTHR42978">
    <property type="entry name" value="QUORUM-QUENCHING LACTONASE YTNP-RELATED-RELATED"/>
    <property type="match status" value="1"/>
</dbReference>
<accession>A0ABZ2TFJ2</accession>
<dbReference type="InterPro" id="IPR051013">
    <property type="entry name" value="MBL_superfamily_lactonases"/>
</dbReference>
<evidence type="ECO:0000313" key="8">
    <source>
        <dbReference type="Proteomes" id="UP001281305"/>
    </source>
</evidence>
<feature type="domain" description="Metallo-beta-lactamase" evidence="6">
    <location>
        <begin position="94"/>
        <end position="296"/>
    </location>
</feature>
<comment type="similarity">
    <text evidence="1">Belongs to the metallo-beta-lactamase superfamily.</text>
</comment>
<dbReference type="SMART" id="SM00849">
    <property type="entry name" value="Lactamase_B"/>
    <property type="match status" value="1"/>
</dbReference>
<dbReference type="Gene3D" id="3.60.15.10">
    <property type="entry name" value="Ribonuclease Z/Hydroxyacylglutathione hydrolase-like"/>
    <property type="match status" value="1"/>
</dbReference>
<feature type="signal peptide" evidence="5">
    <location>
        <begin position="1"/>
        <end position="33"/>
    </location>
</feature>
<evidence type="ECO:0000313" key="7">
    <source>
        <dbReference type="EMBL" id="WYK18434.1"/>
    </source>
</evidence>
<keyword evidence="2" id="KW-0479">Metal-binding</keyword>
<sequence>MTPPNRRQFLASSAGVAALGLTGQLAFVTSAQAADLRKTGHYSYKIGDIEIISIYDGVWQNDGFDAISPGVPGDDIKAALKKANLTTDYVPIEFAYTVVKTGGKTILLDTGTGGQLAPTAGLGTNGGLAAAGITPDKVDKVLISHMHPDHIFGLMDKDNAQLFPNAEIMVGETEYKFWTDPSIIEALPERRKGLAQRIQATFPKWDNVTQFAGNSELAPGLRAEESFGHTPGHVNFHISSGDEQVLLIGDAIIVPALFLANLDWQLAFDSDKDKATATRKALVDKAIADNMMIGGYHFGFPNAGKIEKDGGSHVFVPAQV</sequence>
<dbReference type="Proteomes" id="UP001281305">
    <property type="component" value="Chromosome"/>
</dbReference>
<evidence type="ECO:0000256" key="1">
    <source>
        <dbReference type="ARBA" id="ARBA00007749"/>
    </source>
</evidence>